<name>A0A157MEC2_9BORD</name>
<feature type="chain" id="PRO_5007614248" description="Lipoprotein" evidence="1">
    <location>
        <begin position="33"/>
        <end position="140"/>
    </location>
</feature>
<keyword evidence="1" id="KW-0732">Signal</keyword>
<dbReference type="AlphaFoldDB" id="A0A157MEC2"/>
<protein>
    <recommendedName>
        <fullName evidence="4">Lipoprotein</fullName>
    </recommendedName>
</protein>
<dbReference type="Proteomes" id="UP000077037">
    <property type="component" value="Unassembled WGS sequence"/>
</dbReference>
<accession>A0A157MEC2</accession>
<dbReference type="Pfam" id="PF16695">
    <property type="entry name" value="Tai4"/>
    <property type="match status" value="1"/>
</dbReference>
<evidence type="ECO:0008006" key="4">
    <source>
        <dbReference type="Google" id="ProtNLM"/>
    </source>
</evidence>
<gene>
    <name evidence="2" type="ORF">SAMEA1982600_01196</name>
</gene>
<dbReference type="InterPro" id="IPR032032">
    <property type="entry name" value="Tai4"/>
</dbReference>
<evidence type="ECO:0000313" key="3">
    <source>
        <dbReference type="Proteomes" id="UP000077037"/>
    </source>
</evidence>
<reference evidence="2 3" key="1">
    <citation type="submission" date="2016-03" db="EMBL/GenBank/DDBJ databases">
        <authorList>
            <consortium name="Pathogen Informatics"/>
        </authorList>
    </citation>
    <scope>NUCLEOTIDE SEQUENCE [LARGE SCALE GENOMIC DNA]</scope>
    <source>
        <strain evidence="2 3">NCTC13364</strain>
    </source>
</reference>
<dbReference type="RefSeq" id="WP_218188574.1">
    <property type="nucleotide sequence ID" value="NZ_FKBS01000012.1"/>
</dbReference>
<feature type="signal peptide" evidence="1">
    <location>
        <begin position="1"/>
        <end position="32"/>
    </location>
</feature>
<proteinExistence type="predicted"/>
<evidence type="ECO:0000313" key="2">
    <source>
        <dbReference type="EMBL" id="SAI07156.1"/>
    </source>
</evidence>
<dbReference type="InterPro" id="IPR038314">
    <property type="entry name" value="T6SS_sf"/>
</dbReference>
<dbReference type="Gene3D" id="1.20.120.1620">
    <property type="match status" value="1"/>
</dbReference>
<dbReference type="EMBL" id="FKBS01000012">
    <property type="protein sequence ID" value="SAI07156.1"/>
    <property type="molecule type" value="Genomic_DNA"/>
</dbReference>
<evidence type="ECO:0000256" key="1">
    <source>
        <dbReference type="SAM" id="SignalP"/>
    </source>
</evidence>
<sequence>MKTFLPGRTALLKAALSVAGAGAMLAMVPVHAADTPKADQPLIDTYSQKTLLKNWALSVCLATVAKHPEERDDANKTASAYLEFGHQTVEDYDKLRTLAQSFAGRKYGGSVDSEFNTMKCIDLFHSKELDRLAGSLAKRK</sequence>
<organism evidence="2 3">
    <name type="scientific">Bordetella ansorpii</name>
    <dbReference type="NCBI Taxonomy" id="288768"/>
    <lineage>
        <taxon>Bacteria</taxon>
        <taxon>Pseudomonadati</taxon>
        <taxon>Pseudomonadota</taxon>
        <taxon>Betaproteobacteria</taxon>
        <taxon>Burkholderiales</taxon>
        <taxon>Alcaligenaceae</taxon>
        <taxon>Bordetella</taxon>
    </lineage>
</organism>